<keyword evidence="5" id="KW-1185">Reference proteome</keyword>
<dbReference type="AlphaFoldDB" id="A0A918NSI7"/>
<protein>
    <recommendedName>
        <fullName evidence="2">Anti-sigma factor antagonist</fullName>
    </recommendedName>
</protein>
<dbReference type="PANTHER" id="PTHR33495:SF2">
    <property type="entry name" value="ANTI-SIGMA FACTOR ANTAGONIST TM_1081-RELATED"/>
    <property type="match status" value="1"/>
</dbReference>
<dbReference type="PROSITE" id="PS50801">
    <property type="entry name" value="STAS"/>
    <property type="match status" value="1"/>
</dbReference>
<evidence type="ECO:0000256" key="1">
    <source>
        <dbReference type="ARBA" id="ARBA00009013"/>
    </source>
</evidence>
<proteinExistence type="inferred from homology"/>
<dbReference type="PANTHER" id="PTHR33495">
    <property type="entry name" value="ANTI-SIGMA FACTOR ANTAGONIST TM_1081-RELATED-RELATED"/>
    <property type="match status" value="1"/>
</dbReference>
<feature type="domain" description="STAS" evidence="3">
    <location>
        <begin position="18"/>
        <end position="126"/>
    </location>
</feature>
<comment type="caution">
    <text evidence="4">The sequence shown here is derived from an EMBL/GenBank/DDBJ whole genome shotgun (WGS) entry which is preliminary data.</text>
</comment>
<evidence type="ECO:0000313" key="4">
    <source>
        <dbReference type="EMBL" id="GGX92400.1"/>
    </source>
</evidence>
<name>A0A918NSI7_9ACTN</name>
<organism evidence="4 5">
    <name type="scientific">Streptomyces minutiscleroticus</name>
    <dbReference type="NCBI Taxonomy" id="68238"/>
    <lineage>
        <taxon>Bacteria</taxon>
        <taxon>Bacillati</taxon>
        <taxon>Actinomycetota</taxon>
        <taxon>Actinomycetes</taxon>
        <taxon>Kitasatosporales</taxon>
        <taxon>Streptomycetaceae</taxon>
        <taxon>Streptomyces</taxon>
    </lineage>
</organism>
<dbReference type="RefSeq" id="WP_229919564.1">
    <property type="nucleotide sequence ID" value="NZ_BMVU01000030.1"/>
</dbReference>
<gene>
    <name evidence="4" type="primary">rsbV</name>
    <name evidence="4" type="ORF">GCM10010358_52890</name>
</gene>
<dbReference type="Proteomes" id="UP000619244">
    <property type="component" value="Unassembled WGS sequence"/>
</dbReference>
<sequence length="126" mass="13513">MTDFHGAADLSQLAVIRTATTTTGTEQVTVLHLHGEIDLYTAPRLRQALTTATARGVPRLVVDLAGVSFTDSSGINALLAAYRATRSRSGWLRLAGLRPAVERAVRFSGLDVVFDCYPTLEQALTA</sequence>
<dbReference type="InterPro" id="IPR036513">
    <property type="entry name" value="STAS_dom_sf"/>
</dbReference>
<dbReference type="EMBL" id="BMVU01000030">
    <property type="protein sequence ID" value="GGX92400.1"/>
    <property type="molecule type" value="Genomic_DNA"/>
</dbReference>
<accession>A0A918NSI7</accession>
<dbReference type="SUPFAM" id="SSF52091">
    <property type="entry name" value="SpoIIaa-like"/>
    <property type="match status" value="1"/>
</dbReference>
<evidence type="ECO:0000313" key="5">
    <source>
        <dbReference type="Proteomes" id="UP000619244"/>
    </source>
</evidence>
<reference evidence="4" key="2">
    <citation type="submission" date="2020-09" db="EMBL/GenBank/DDBJ databases">
        <authorList>
            <person name="Sun Q."/>
            <person name="Ohkuma M."/>
        </authorList>
    </citation>
    <scope>NUCLEOTIDE SEQUENCE</scope>
    <source>
        <strain evidence="4">JCM 4790</strain>
    </source>
</reference>
<dbReference type="InterPro" id="IPR002645">
    <property type="entry name" value="STAS_dom"/>
</dbReference>
<dbReference type="InterPro" id="IPR003658">
    <property type="entry name" value="Anti-sigma_ant"/>
</dbReference>
<evidence type="ECO:0000256" key="2">
    <source>
        <dbReference type="RuleBase" id="RU003749"/>
    </source>
</evidence>
<reference evidence="4" key="1">
    <citation type="journal article" date="2014" name="Int. J. Syst. Evol. Microbiol.">
        <title>Complete genome sequence of Corynebacterium casei LMG S-19264T (=DSM 44701T), isolated from a smear-ripened cheese.</title>
        <authorList>
            <consortium name="US DOE Joint Genome Institute (JGI-PGF)"/>
            <person name="Walter F."/>
            <person name="Albersmeier A."/>
            <person name="Kalinowski J."/>
            <person name="Ruckert C."/>
        </authorList>
    </citation>
    <scope>NUCLEOTIDE SEQUENCE</scope>
    <source>
        <strain evidence="4">JCM 4790</strain>
    </source>
</reference>
<dbReference type="Gene3D" id="3.30.750.24">
    <property type="entry name" value="STAS domain"/>
    <property type="match status" value="1"/>
</dbReference>
<dbReference type="CDD" id="cd07043">
    <property type="entry name" value="STAS_anti-anti-sigma_factors"/>
    <property type="match status" value="1"/>
</dbReference>
<comment type="similarity">
    <text evidence="1 2">Belongs to the anti-sigma-factor antagonist family.</text>
</comment>
<dbReference type="GO" id="GO:0043856">
    <property type="term" value="F:anti-sigma factor antagonist activity"/>
    <property type="evidence" value="ECO:0007669"/>
    <property type="project" value="InterPro"/>
</dbReference>
<dbReference type="NCBIfam" id="TIGR00377">
    <property type="entry name" value="ant_ant_sig"/>
    <property type="match status" value="1"/>
</dbReference>
<evidence type="ECO:0000259" key="3">
    <source>
        <dbReference type="PROSITE" id="PS50801"/>
    </source>
</evidence>
<dbReference type="Pfam" id="PF01740">
    <property type="entry name" value="STAS"/>
    <property type="match status" value="1"/>
</dbReference>